<feature type="region of interest" description="Disordered" evidence="2">
    <location>
        <begin position="1"/>
        <end position="24"/>
    </location>
</feature>
<dbReference type="InterPro" id="IPR001303">
    <property type="entry name" value="Aldolase_II/adducin_N"/>
</dbReference>
<reference evidence="4 5" key="1">
    <citation type="submission" date="2005-09" db="EMBL/GenBank/DDBJ databases">
        <authorList>
            <person name="Woods D.E."/>
            <person name="Nierman W.C."/>
        </authorList>
    </citation>
    <scope>NUCLEOTIDE SEQUENCE [LARGE SCALE GENOMIC DNA]</scope>
    <source>
        <strain evidence="4 5">1710b</strain>
    </source>
</reference>
<dbReference type="PANTHER" id="PTHR10672:SF3">
    <property type="entry name" value="PROTEIN HU-LI TAI SHAO"/>
    <property type="match status" value="1"/>
</dbReference>
<dbReference type="SUPFAM" id="SSF53639">
    <property type="entry name" value="AraD/HMP-PK domain-like"/>
    <property type="match status" value="1"/>
</dbReference>
<protein>
    <submittedName>
        <fullName evidence="4">Putative aldolase</fullName>
    </submittedName>
</protein>
<gene>
    <name evidence="4" type="ordered locus">BURPS1710b_A1098</name>
</gene>
<dbReference type="Pfam" id="PF00596">
    <property type="entry name" value="Aldolase_II"/>
    <property type="match status" value="1"/>
</dbReference>
<dbReference type="NCBIfam" id="NF005451">
    <property type="entry name" value="PRK07044.1"/>
    <property type="match status" value="1"/>
</dbReference>
<evidence type="ECO:0000256" key="1">
    <source>
        <dbReference type="ARBA" id="ARBA00037961"/>
    </source>
</evidence>
<dbReference type="Proteomes" id="UP000002700">
    <property type="component" value="Chromosome II"/>
</dbReference>
<dbReference type="KEGG" id="bpm:BURPS1710b_A1098"/>
<dbReference type="Gene3D" id="3.40.225.10">
    <property type="entry name" value="Class II aldolase/adducin N-terminal domain"/>
    <property type="match status" value="1"/>
</dbReference>
<dbReference type="InterPro" id="IPR036409">
    <property type="entry name" value="Aldolase_II/adducin_N_sf"/>
</dbReference>
<dbReference type="AlphaFoldDB" id="Q3JJJ7"/>
<name>Q3JJJ7_BURP1</name>
<proteinExistence type="inferred from homology"/>
<dbReference type="HOGENOM" id="CLU_006033_0_0_4"/>
<comment type="similarity">
    <text evidence="1">Belongs to the aldolase class II family.</text>
</comment>
<sequence>MRVPSRFKRLKRSSTVESAGNPDAHRRAKLVGWHAQPSRRRVACGARTWSTRCAATRTRDTCFTLPRTRLHGSRPQRKEAFMSTASAAGIDPAEWKRRCDLAACYRLVAMHGWDDLIFTHISARVPGSDHHFLINPYGMMFEEITASSLVKVDPAGNKVDDSPYPVNRAGFIIHSAVHAAREDVQCVLHTHTRAGVAVSAQRGGVRAVSQQSTFVLPSLAYHDYEGVALRDDEKPRLQADLGGATFLMLRNHGLLTVGPTIADAFLAMYLFETACQIQLAAQSGGELIEIPPEIVATSAEAAAVQTGGLGGAFVWPALLRKLERRGGGYQC</sequence>
<feature type="compositionally biased region" description="Basic residues" evidence="2">
    <location>
        <begin position="1"/>
        <end position="12"/>
    </location>
</feature>
<evidence type="ECO:0000256" key="2">
    <source>
        <dbReference type="SAM" id="MobiDB-lite"/>
    </source>
</evidence>
<dbReference type="EnsemblBacteria" id="ABA51308">
    <property type="protein sequence ID" value="ABA51308"/>
    <property type="gene ID" value="BURPS1710b_A1098"/>
</dbReference>
<dbReference type="EMBL" id="CP000125">
    <property type="protein sequence ID" value="ABA51308.1"/>
    <property type="molecule type" value="Genomic_DNA"/>
</dbReference>
<feature type="domain" description="Class II aldolase/adducin N-terminal" evidence="3">
    <location>
        <begin position="99"/>
        <end position="279"/>
    </location>
</feature>
<organism evidence="4 5">
    <name type="scientific">Burkholderia pseudomallei (strain 1710b)</name>
    <dbReference type="NCBI Taxonomy" id="320372"/>
    <lineage>
        <taxon>Bacteria</taxon>
        <taxon>Pseudomonadati</taxon>
        <taxon>Pseudomonadota</taxon>
        <taxon>Betaproteobacteria</taxon>
        <taxon>Burkholderiales</taxon>
        <taxon>Burkholderiaceae</taxon>
        <taxon>Burkholderia</taxon>
        <taxon>pseudomallei group</taxon>
    </lineage>
</organism>
<dbReference type="GO" id="GO:0051015">
    <property type="term" value="F:actin filament binding"/>
    <property type="evidence" value="ECO:0007669"/>
    <property type="project" value="TreeGrafter"/>
</dbReference>
<evidence type="ECO:0000313" key="5">
    <source>
        <dbReference type="Proteomes" id="UP000002700"/>
    </source>
</evidence>
<dbReference type="GO" id="GO:0005856">
    <property type="term" value="C:cytoskeleton"/>
    <property type="evidence" value="ECO:0007669"/>
    <property type="project" value="TreeGrafter"/>
</dbReference>
<dbReference type="PANTHER" id="PTHR10672">
    <property type="entry name" value="ADDUCIN"/>
    <property type="match status" value="1"/>
</dbReference>
<dbReference type="SMART" id="SM01007">
    <property type="entry name" value="Aldolase_II"/>
    <property type="match status" value="1"/>
</dbReference>
<dbReference type="InterPro" id="IPR051017">
    <property type="entry name" value="Aldolase-II_Adducin_sf"/>
</dbReference>
<evidence type="ECO:0000313" key="4">
    <source>
        <dbReference type="EMBL" id="ABA51308.1"/>
    </source>
</evidence>
<accession>Q3JJJ7</accession>
<evidence type="ECO:0000259" key="3">
    <source>
        <dbReference type="SMART" id="SM01007"/>
    </source>
</evidence>